<dbReference type="AlphaFoldDB" id="A0AAV0AU97"/>
<protein>
    <submittedName>
        <fullName evidence="1">Expressed protein</fullName>
    </submittedName>
</protein>
<gene>
    <name evidence="1" type="ORF">PPACK8108_LOCUS6333</name>
</gene>
<reference evidence="1" key="1">
    <citation type="submission" date="2022-06" db="EMBL/GenBank/DDBJ databases">
        <authorList>
            <consortium name="SYNGENTA / RWTH Aachen University"/>
        </authorList>
    </citation>
    <scope>NUCLEOTIDE SEQUENCE</scope>
</reference>
<evidence type="ECO:0000313" key="1">
    <source>
        <dbReference type="EMBL" id="CAH7671544.1"/>
    </source>
</evidence>
<keyword evidence="2" id="KW-1185">Reference proteome</keyword>
<sequence length="202" mass="22763">MELCTCPRCRIHSIIDENGNTHQGLYVHCSTWSKHWRKISLKDDEFGASDMFSHLTFSHSSTSSKISNDHEKIESEVSSGSESYSNDCTKTLIVSLIMNFIMCLYLECGLSQSNCRKARDMIVEIVERASTSGGHNSNQIFLVPYDIQLTIKHLKLETLWSGTFVVQNVIPCMISTWLPLSVITKVQSMAPIVVRISSKNLN</sequence>
<proteinExistence type="predicted"/>
<name>A0AAV0AU97_PHAPC</name>
<comment type="caution">
    <text evidence="1">The sequence shown here is derived from an EMBL/GenBank/DDBJ whole genome shotgun (WGS) entry which is preliminary data.</text>
</comment>
<organism evidence="1 2">
    <name type="scientific">Phakopsora pachyrhizi</name>
    <name type="common">Asian soybean rust disease fungus</name>
    <dbReference type="NCBI Taxonomy" id="170000"/>
    <lineage>
        <taxon>Eukaryota</taxon>
        <taxon>Fungi</taxon>
        <taxon>Dikarya</taxon>
        <taxon>Basidiomycota</taxon>
        <taxon>Pucciniomycotina</taxon>
        <taxon>Pucciniomycetes</taxon>
        <taxon>Pucciniales</taxon>
        <taxon>Phakopsoraceae</taxon>
        <taxon>Phakopsora</taxon>
    </lineage>
</organism>
<dbReference type="EMBL" id="CALTRL010001208">
    <property type="protein sequence ID" value="CAH7671544.1"/>
    <property type="molecule type" value="Genomic_DNA"/>
</dbReference>
<dbReference type="Proteomes" id="UP001153365">
    <property type="component" value="Unassembled WGS sequence"/>
</dbReference>
<accession>A0AAV0AU97</accession>
<evidence type="ECO:0000313" key="2">
    <source>
        <dbReference type="Proteomes" id="UP001153365"/>
    </source>
</evidence>